<name>A0A6A7B3Q4_9PLEO</name>
<comment type="subcellular location">
    <subcellularLocation>
        <location evidence="1">Nucleus</location>
    </subcellularLocation>
</comment>
<dbReference type="EMBL" id="MU006314">
    <property type="protein sequence ID" value="KAF2849055.1"/>
    <property type="molecule type" value="Genomic_DNA"/>
</dbReference>
<dbReference type="GO" id="GO:0000981">
    <property type="term" value="F:DNA-binding transcription factor activity, RNA polymerase II-specific"/>
    <property type="evidence" value="ECO:0007669"/>
    <property type="project" value="InterPro"/>
</dbReference>
<dbReference type="PANTHER" id="PTHR31001:SF49">
    <property type="entry name" value="ZN(II)2CYS6 TRANSCRIPTION FACTOR (EUROFUNG)"/>
    <property type="match status" value="1"/>
</dbReference>
<dbReference type="GO" id="GO:0006351">
    <property type="term" value="P:DNA-templated transcription"/>
    <property type="evidence" value="ECO:0007669"/>
    <property type="project" value="InterPro"/>
</dbReference>
<evidence type="ECO:0000256" key="2">
    <source>
        <dbReference type="ARBA" id="ARBA00023242"/>
    </source>
</evidence>
<dbReference type="Proteomes" id="UP000799423">
    <property type="component" value="Unassembled WGS sequence"/>
</dbReference>
<keyword evidence="2" id="KW-0539">Nucleus</keyword>
<sequence>MRLKCDRQQPCKTCVDRGLSLSCSYVRPTPAPKESKTANSVHDRIDQLEKLVTTLMSVKEIENGSPANSTPSHVDTSHNMEIPGTPDRVKFNHDTTSYTNSGHWTSILDGITELREHLDQMPVAESIPGTVAQGDVPGPELLFGRHKHATKEELLAALPTRPEATQLIDIFFECMDTAPTLLHKGTFLREYNDFWARPFETSTMWIGLLYAVLSLGSRFQASVDTQLPGAAMTESEPLSMLYNARMSFYREKVVQCLILANYLKCPPYTVETCVLYFGTEFLRSADTQFSMYILVGTIIRIAFRMGYHREPSKFPNITPFRAEMRRRTWLILMSVDLVTSAQLGLPRMIQPFMYDAHEPRNLEEDDISEDMTELPPSRPETELTQLLYTITLTRVRLAHARVMDLMNSTSQPAYREITEVDGLLRKVYDSVPDSAKAMPSTNFDSAMSPTSMRRLYLGLAFLKAELTLHRPYLILGRTDDRYQYSRRVCLNAAVEMLGFQSKLDAEIQPGGKLWTAGWQIFTVSWYMSSIVAQDFLLATTVLVLDLEADLVAPLPPSPGNHGETLRLDGQPPSREECIEALRMAHRIWVKASRRSHEARKVAAAAKIVLAKVDAHDARESDVAGQSSADPTMDYAELTSPTPSFDFNNFADANRVSLFAMSNNEYDNPFPLGDMPMDISSYTEAFNWGGLAPDLQGQPYMQFPPQHQPFE</sequence>
<dbReference type="AlphaFoldDB" id="A0A6A7B3Q4"/>
<accession>A0A6A7B3Q4</accession>
<dbReference type="GO" id="GO:0003677">
    <property type="term" value="F:DNA binding"/>
    <property type="evidence" value="ECO:0007669"/>
    <property type="project" value="InterPro"/>
</dbReference>
<dbReference type="Pfam" id="PF04082">
    <property type="entry name" value="Fungal_trans"/>
    <property type="match status" value="1"/>
</dbReference>
<dbReference type="InterPro" id="IPR036864">
    <property type="entry name" value="Zn2-C6_fun-type_DNA-bd_sf"/>
</dbReference>
<dbReference type="GO" id="GO:0008270">
    <property type="term" value="F:zinc ion binding"/>
    <property type="evidence" value="ECO:0007669"/>
    <property type="project" value="InterPro"/>
</dbReference>
<evidence type="ECO:0000259" key="3">
    <source>
        <dbReference type="SMART" id="SM00906"/>
    </source>
</evidence>
<protein>
    <recommendedName>
        <fullName evidence="3">Xylanolytic transcriptional activator regulatory domain-containing protein</fullName>
    </recommendedName>
</protein>
<feature type="domain" description="Xylanolytic transcriptional activator regulatory" evidence="3">
    <location>
        <begin position="291"/>
        <end position="365"/>
    </location>
</feature>
<dbReference type="CDD" id="cd12148">
    <property type="entry name" value="fungal_TF_MHR"/>
    <property type="match status" value="1"/>
</dbReference>
<evidence type="ECO:0000313" key="4">
    <source>
        <dbReference type="EMBL" id="KAF2849055.1"/>
    </source>
</evidence>
<dbReference type="GO" id="GO:0005634">
    <property type="term" value="C:nucleus"/>
    <property type="evidence" value="ECO:0007669"/>
    <property type="project" value="UniProtKB-SubCell"/>
</dbReference>
<dbReference type="InterPro" id="IPR007219">
    <property type="entry name" value="XnlR_reg_dom"/>
</dbReference>
<evidence type="ECO:0000256" key="1">
    <source>
        <dbReference type="ARBA" id="ARBA00004123"/>
    </source>
</evidence>
<dbReference type="InterPro" id="IPR050613">
    <property type="entry name" value="Sec_Metabolite_Reg"/>
</dbReference>
<evidence type="ECO:0000313" key="5">
    <source>
        <dbReference type="Proteomes" id="UP000799423"/>
    </source>
</evidence>
<organism evidence="4 5">
    <name type="scientific">Plenodomus tracheiphilus IPT5</name>
    <dbReference type="NCBI Taxonomy" id="1408161"/>
    <lineage>
        <taxon>Eukaryota</taxon>
        <taxon>Fungi</taxon>
        <taxon>Dikarya</taxon>
        <taxon>Ascomycota</taxon>
        <taxon>Pezizomycotina</taxon>
        <taxon>Dothideomycetes</taxon>
        <taxon>Pleosporomycetidae</taxon>
        <taxon>Pleosporales</taxon>
        <taxon>Pleosporineae</taxon>
        <taxon>Leptosphaeriaceae</taxon>
        <taxon>Plenodomus</taxon>
    </lineage>
</organism>
<gene>
    <name evidence="4" type="ORF">T440DRAFT_519623</name>
</gene>
<dbReference type="PANTHER" id="PTHR31001">
    <property type="entry name" value="UNCHARACTERIZED TRANSCRIPTIONAL REGULATORY PROTEIN"/>
    <property type="match status" value="1"/>
</dbReference>
<dbReference type="SMART" id="SM00906">
    <property type="entry name" value="Fungal_trans"/>
    <property type="match status" value="1"/>
</dbReference>
<keyword evidence="5" id="KW-1185">Reference proteome</keyword>
<dbReference type="Gene3D" id="4.10.240.10">
    <property type="entry name" value="Zn(2)-C6 fungal-type DNA-binding domain"/>
    <property type="match status" value="1"/>
</dbReference>
<reference evidence="4" key="1">
    <citation type="submission" date="2020-01" db="EMBL/GenBank/DDBJ databases">
        <authorList>
            <consortium name="DOE Joint Genome Institute"/>
            <person name="Haridas S."/>
            <person name="Albert R."/>
            <person name="Binder M."/>
            <person name="Bloem J."/>
            <person name="Labutti K."/>
            <person name="Salamov A."/>
            <person name="Andreopoulos B."/>
            <person name="Baker S.E."/>
            <person name="Barry K."/>
            <person name="Bills G."/>
            <person name="Bluhm B.H."/>
            <person name="Cannon C."/>
            <person name="Castanera R."/>
            <person name="Culley D.E."/>
            <person name="Daum C."/>
            <person name="Ezra D."/>
            <person name="Gonzalez J.B."/>
            <person name="Henrissat B."/>
            <person name="Kuo A."/>
            <person name="Liang C."/>
            <person name="Lipzen A."/>
            <person name="Lutzoni F."/>
            <person name="Magnuson J."/>
            <person name="Mondo S."/>
            <person name="Nolan M."/>
            <person name="Ohm R."/>
            <person name="Pangilinan J."/>
            <person name="Park H.-J."/>
            <person name="Ramirez L."/>
            <person name="Alfaro M."/>
            <person name="Sun H."/>
            <person name="Tritt A."/>
            <person name="Yoshinaga Y."/>
            <person name="Zwiers L.-H."/>
            <person name="Turgeon B.G."/>
            <person name="Goodwin S.B."/>
            <person name="Spatafora J.W."/>
            <person name="Crous P.W."/>
            <person name="Grigoriev I.V."/>
        </authorList>
    </citation>
    <scope>NUCLEOTIDE SEQUENCE</scope>
    <source>
        <strain evidence="4">IPT5</strain>
    </source>
</reference>
<proteinExistence type="predicted"/>
<dbReference type="OrthoDB" id="4934715at2759"/>